<feature type="compositionally biased region" description="Basic and acidic residues" evidence="1">
    <location>
        <begin position="56"/>
        <end position="67"/>
    </location>
</feature>
<evidence type="ECO:0000313" key="3">
    <source>
        <dbReference type="Proteomes" id="UP000078561"/>
    </source>
</evidence>
<evidence type="ECO:0000313" key="2">
    <source>
        <dbReference type="EMBL" id="SAL97837.1"/>
    </source>
</evidence>
<reference evidence="2" key="1">
    <citation type="submission" date="2016-04" db="EMBL/GenBank/DDBJ databases">
        <authorList>
            <person name="Evans L.H."/>
            <person name="Alamgir A."/>
            <person name="Owens N."/>
            <person name="Weber N.D."/>
            <person name="Virtaneva K."/>
            <person name="Barbian K."/>
            <person name="Babar A."/>
            <person name="Rosenke K."/>
        </authorList>
    </citation>
    <scope>NUCLEOTIDE SEQUENCE [LARGE SCALE GENOMIC DNA]</scope>
    <source>
        <strain evidence="2">CBS 101.48</strain>
    </source>
</reference>
<organism evidence="2">
    <name type="scientific">Absidia glauca</name>
    <name type="common">Pin mould</name>
    <dbReference type="NCBI Taxonomy" id="4829"/>
    <lineage>
        <taxon>Eukaryota</taxon>
        <taxon>Fungi</taxon>
        <taxon>Fungi incertae sedis</taxon>
        <taxon>Mucoromycota</taxon>
        <taxon>Mucoromycotina</taxon>
        <taxon>Mucoromycetes</taxon>
        <taxon>Mucorales</taxon>
        <taxon>Cunninghamellaceae</taxon>
        <taxon>Absidia</taxon>
    </lineage>
</organism>
<proteinExistence type="predicted"/>
<sequence>MASDASVYSVHRKGTEDQNDLIMQLIRAGRTDSEIVRIMRETATDHAESEIQADFNPRDISNKRLGF</sequence>
<name>A0A163UZK8_ABSGL</name>
<evidence type="ECO:0000256" key="1">
    <source>
        <dbReference type="SAM" id="MobiDB-lite"/>
    </source>
</evidence>
<accession>A0A163UZK8</accession>
<protein>
    <submittedName>
        <fullName evidence="2">Uncharacterized protein</fullName>
    </submittedName>
</protein>
<gene>
    <name evidence="2" type="primary">ABSGL_03356.1 scaffold 4465</name>
</gene>
<dbReference type="EMBL" id="LT551975">
    <property type="protein sequence ID" value="SAL97837.1"/>
    <property type="molecule type" value="Genomic_DNA"/>
</dbReference>
<feature type="region of interest" description="Disordered" evidence="1">
    <location>
        <begin position="46"/>
        <end position="67"/>
    </location>
</feature>
<dbReference type="Proteomes" id="UP000078561">
    <property type="component" value="Unassembled WGS sequence"/>
</dbReference>
<dbReference type="InParanoid" id="A0A163UZK8"/>
<keyword evidence="3" id="KW-1185">Reference proteome</keyword>
<dbReference type="AlphaFoldDB" id="A0A163UZK8"/>